<dbReference type="EMBL" id="OAPG01000007">
    <property type="protein sequence ID" value="SNX84690.1"/>
    <property type="molecule type" value="Genomic_DNA"/>
</dbReference>
<keyword evidence="2" id="KW-1133">Transmembrane helix</keyword>
<evidence type="ECO:0000256" key="1">
    <source>
        <dbReference type="SAM" id="MobiDB-lite"/>
    </source>
</evidence>
<sequence>MRPTRLTVTPISQLLSHSVTVKSTSTVATNVGIIPPRNSLFRRNFVASNIRRDDQSRAKGESMRKVINRPEITPLFLFTGGIIGLALFFGGRHLFKDKELRIDHAKQNRLKTQAEQLDFDSMAKVAEDPEGKLTKEAIEEDKKRSQRKEDIKQEKQEKAKNKL</sequence>
<organism evidence="3 4">
    <name type="scientific">Melanopsichium pennsylvanicum</name>
    <dbReference type="NCBI Taxonomy" id="63383"/>
    <lineage>
        <taxon>Eukaryota</taxon>
        <taxon>Fungi</taxon>
        <taxon>Dikarya</taxon>
        <taxon>Basidiomycota</taxon>
        <taxon>Ustilaginomycotina</taxon>
        <taxon>Ustilaginomycetes</taxon>
        <taxon>Ustilaginales</taxon>
        <taxon>Ustilaginaceae</taxon>
        <taxon>Melanopsichium</taxon>
    </lineage>
</organism>
<keyword evidence="2" id="KW-0812">Transmembrane</keyword>
<evidence type="ECO:0000313" key="4">
    <source>
        <dbReference type="Proteomes" id="UP001294444"/>
    </source>
</evidence>
<feature type="compositionally biased region" description="Basic and acidic residues" evidence="1">
    <location>
        <begin position="125"/>
        <end position="163"/>
    </location>
</feature>
<reference evidence="3" key="1">
    <citation type="submission" date="2023-10" db="EMBL/GenBank/DDBJ databases">
        <authorList>
            <person name="Guldener U."/>
        </authorList>
    </citation>
    <scope>NUCLEOTIDE SEQUENCE</scope>
    <source>
        <strain evidence="3">Mp4</strain>
    </source>
</reference>
<gene>
    <name evidence="3" type="ORF">MEPE_03399</name>
</gene>
<evidence type="ECO:0000313" key="3">
    <source>
        <dbReference type="EMBL" id="SNX84690.1"/>
    </source>
</evidence>
<dbReference type="AlphaFoldDB" id="A0AAJ5C5F7"/>
<comment type="caution">
    <text evidence="3">The sequence shown here is derived from an EMBL/GenBank/DDBJ whole genome shotgun (WGS) entry which is preliminary data.</text>
</comment>
<keyword evidence="4" id="KW-1185">Reference proteome</keyword>
<feature type="region of interest" description="Disordered" evidence="1">
    <location>
        <begin position="118"/>
        <end position="163"/>
    </location>
</feature>
<feature type="transmembrane region" description="Helical" evidence="2">
    <location>
        <begin position="72"/>
        <end position="91"/>
    </location>
</feature>
<accession>A0AAJ5C5F7</accession>
<protein>
    <submittedName>
        <fullName evidence="3">Uncharacterized protein</fullName>
    </submittedName>
</protein>
<dbReference type="Proteomes" id="UP001294444">
    <property type="component" value="Unassembled WGS sequence"/>
</dbReference>
<name>A0AAJ5C5F7_9BASI</name>
<keyword evidence="2" id="KW-0472">Membrane</keyword>
<dbReference type="Pfam" id="PF06522">
    <property type="entry name" value="B12D"/>
    <property type="match status" value="1"/>
</dbReference>
<dbReference type="InterPro" id="IPR010530">
    <property type="entry name" value="B12D"/>
</dbReference>
<evidence type="ECO:0000256" key="2">
    <source>
        <dbReference type="SAM" id="Phobius"/>
    </source>
</evidence>
<proteinExistence type="predicted"/>